<dbReference type="RefSeq" id="XP_020102459.1">
    <property type="nucleotide sequence ID" value="XM_020246870.1"/>
</dbReference>
<feature type="domain" description="Tower" evidence="7">
    <location>
        <begin position="960"/>
        <end position="1000"/>
    </location>
</feature>
<dbReference type="InterPro" id="IPR036315">
    <property type="entry name" value="BRCA2_hlx_sf"/>
</dbReference>
<dbReference type="GO" id="GO:0000724">
    <property type="term" value="P:double-strand break repair via homologous recombination"/>
    <property type="evidence" value="ECO:0007669"/>
    <property type="project" value="InterPro"/>
</dbReference>
<dbReference type="PROSITE" id="PS50138">
    <property type="entry name" value="BRCA2_REPEAT"/>
    <property type="match status" value="1"/>
</dbReference>
<dbReference type="Pfam" id="PF09169">
    <property type="entry name" value="BRCA-2_helical"/>
    <property type="match status" value="1"/>
</dbReference>
<dbReference type="CDD" id="cd04493">
    <property type="entry name" value="BRCA2DBD_OB1"/>
    <property type="match status" value="1"/>
</dbReference>
<proteinExistence type="predicted"/>
<evidence type="ECO:0000256" key="3">
    <source>
        <dbReference type="ARBA" id="ARBA00023125"/>
    </source>
</evidence>
<name>A0A6P5G258_ANACO</name>
<dbReference type="GO" id="GO:0003677">
    <property type="term" value="F:DNA binding"/>
    <property type="evidence" value="ECO:0007669"/>
    <property type="project" value="UniProtKB-KW"/>
</dbReference>
<evidence type="ECO:0000256" key="1">
    <source>
        <dbReference type="ARBA" id="ARBA00022737"/>
    </source>
</evidence>
<dbReference type="SUPFAM" id="SSF50249">
    <property type="entry name" value="Nucleic acid-binding proteins"/>
    <property type="match status" value="3"/>
</dbReference>
<keyword evidence="8" id="KW-1185">Reference proteome</keyword>
<dbReference type="InterPro" id="IPR002093">
    <property type="entry name" value="BRCA2_repeat"/>
</dbReference>
<organism evidence="8 9">
    <name type="scientific">Ananas comosus</name>
    <name type="common">Pineapple</name>
    <name type="synonym">Ananas ananas</name>
    <dbReference type="NCBI Taxonomy" id="4615"/>
    <lineage>
        <taxon>Eukaryota</taxon>
        <taxon>Viridiplantae</taxon>
        <taxon>Streptophyta</taxon>
        <taxon>Embryophyta</taxon>
        <taxon>Tracheophyta</taxon>
        <taxon>Spermatophyta</taxon>
        <taxon>Magnoliopsida</taxon>
        <taxon>Liliopsida</taxon>
        <taxon>Poales</taxon>
        <taxon>Bromeliaceae</taxon>
        <taxon>Bromelioideae</taxon>
        <taxon>Ananas</taxon>
    </lineage>
</organism>
<accession>A0A6P5G258</accession>
<protein>
    <submittedName>
        <fullName evidence="9">Protein BREAST CANCER SUSCEPTIBILITY 2 homolog A-like</fullName>
    </submittedName>
</protein>
<feature type="region of interest" description="Disordered" evidence="6">
    <location>
        <begin position="21"/>
        <end position="43"/>
    </location>
</feature>
<dbReference type="Pfam" id="PF09103">
    <property type="entry name" value="BRCA-2_OB1"/>
    <property type="match status" value="1"/>
</dbReference>
<keyword evidence="4" id="KW-0233">DNA recombination</keyword>
<dbReference type="SMART" id="SM01341">
    <property type="entry name" value="Tower"/>
    <property type="match status" value="1"/>
</dbReference>
<evidence type="ECO:0000256" key="4">
    <source>
        <dbReference type="ARBA" id="ARBA00023172"/>
    </source>
</evidence>
<evidence type="ECO:0000256" key="2">
    <source>
        <dbReference type="ARBA" id="ARBA00022763"/>
    </source>
</evidence>
<dbReference type="SUPFAM" id="SSF81872">
    <property type="entry name" value="BRCA2 helical domain"/>
    <property type="match status" value="1"/>
</dbReference>
<keyword evidence="2" id="KW-0227">DNA damage</keyword>
<evidence type="ECO:0000256" key="6">
    <source>
        <dbReference type="SAM" id="MobiDB-lite"/>
    </source>
</evidence>
<dbReference type="GeneID" id="109720009"/>
<dbReference type="InterPro" id="IPR015187">
    <property type="entry name" value="BRCA2_OB_1"/>
</dbReference>
<dbReference type="Pfam" id="PF00634">
    <property type="entry name" value="BRCA2"/>
    <property type="match status" value="3"/>
</dbReference>
<dbReference type="InterPro" id="IPR012340">
    <property type="entry name" value="NA-bd_OB-fold"/>
</dbReference>
<gene>
    <name evidence="9" type="primary">LOC109720009</name>
</gene>
<evidence type="ECO:0000313" key="8">
    <source>
        <dbReference type="Proteomes" id="UP000515123"/>
    </source>
</evidence>
<dbReference type="PANTHER" id="PTHR11289:SF0">
    <property type="entry name" value="BREAST CANCER TYPE 2 SUSCEPTIBILITY PROTEIN"/>
    <property type="match status" value="1"/>
</dbReference>
<dbReference type="Proteomes" id="UP000515123">
    <property type="component" value="Linkage group 14"/>
</dbReference>
<dbReference type="Gene3D" id="2.40.50.140">
    <property type="entry name" value="Nucleic acid-binding proteins"/>
    <property type="match status" value="4"/>
</dbReference>
<dbReference type="PANTHER" id="PTHR11289">
    <property type="entry name" value="BREAST CANCER TYPE 2 SUSCEPTIBILITY PROTEIN BRCA2"/>
    <property type="match status" value="1"/>
</dbReference>
<dbReference type="SUPFAM" id="SSF81878">
    <property type="entry name" value="BRCA2 tower domain"/>
    <property type="match status" value="1"/>
</dbReference>
<evidence type="ECO:0000259" key="7">
    <source>
        <dbReference type="SMART" id="SM01341"/>
    </source>
</evidence>
<dbReference type="InterPro" id="IPR015252">
    <property type="entry name" value="BRCA2_hlx"/>
</dbReference>
<evidence type="ECO:0000313" key="9">
    <source>
        <dbReference type="RefSeq" id="XP_020102459.1"/>
    </source>
</evidence>
<keyword evidence="1" id="KW-0677">Repeat</keyword>
<reference evidence="8" key="1">
    <citation type="journal article" date="2015" name="Nat. Genet.">
        <title>The pineapple genome and the evolution of CAM photosynthesis.</title>
        <authorList>
            <person name="Ming R."/>
            <person name="VanBuren R."/>
            <person name="Wai C.M."/>
            <person name="Tang H."/>
            <person name="Schatz M.C."/>
            <person name="Bowers J.E."/>
            <person name="Lyons E."/>
            <person name="Wang M.L."/>
            <person name="Chen J."/>
            <person name="Biggers E."/>
            <person name="Zhang J."/>
            <person name="Huang L."/>
            <person name="Zhang L."/>
            <person name="Miao W."/>
            <person name="Zhang J."/>
            <person name="Ye Z."/>
            <person name="Miao C."/>
            <person name="Lin Z."/>
            <person name="Wang H."/>
            <person name="Zhou H."/>
            <person name="Yim W.C."/>
            <person name="Priest H.D."/>
            <person name="Zheng C."/>
            <person name="Woodhouse M."/>
            <person name="Edger P.P."/>
            <person name="Guyot R."/>
            <person name="Guo H.B."/>
            <person name="Guo H."/>
            <person name="Zheng G."/>
            <person name="Singh R."/>
            <person name="Sharma A."/>
            <person name="Min X."/>
            <person name="Zheng Y."/>
            <person name="Lee H."/>
            <person name="Gurtowski J."/>
            <person name="Sedlazeck F.J."/>
            <person name="Harkess A."/>
            <person name="McKain M.R."/>
            <person name="Liao Z."/>
            <person name="Fang J."/>
            <person name="Liu J."/>
            <person name="Zhang X."/>
            <person name="Zhang Q."/>
            <person name="Hu W."/>
            <person name="Qin Y."/>
            <person name="Wang K."/>
            <person name="Chen L.Y."/>
            <person name="Shirley N."/>
            <person name="Lin Y.R."/>
            <person name="Liu L.Y."/>
            <person name="Hernandez A.G."/>
            <person name="Wright C.L."/>
            <person name="Bulone V."/>
            <person name="Tuskan G.A."/>
            <person name="Heath K."/>
            <person name="Zee F."/>
            <person name="Moore P.H."/>
            <person name="Sunkar R."/>
            <person name="Leebens-Mack J.H."/>
            <person name="Mockler T."/>
            <person name="Bennetzen J.L."/>
            <person name="Freeling M."/>
            <person name="Sankoff D."/>
            <person name="Paterson A.H."/>
            <person name="Zhu X."/>
            <person name="Yang X."/>
            <person name="Smith J.A."/>
            <person name="Cushman J.C."/>
            <person name="Paull R.E."/>
            <person name="Yu Q."/>
        </authorList>
    </citation>
    <scope>NUCLEOTIDE SEQUENCE [LARGE SCALE GENOMIC DNA]</scope>
    <source>
        <strain evidence="8">cv. F153</strain>
    </source>
</reference>
<sequence length="1323" mass="144671">MPTWQILPAADGDLRWVAAAASGDPCPPPEATPRPPETLVSRDDNHPIPNHRLPSMADLLLQARPKLLEVGAEQSGARAPLMFRMGTGRSVSLSESSIRKARAVLEGEGSEMRGGEGLGDGSGRFPMFRTGSGKSVTVKRSSIRKAASVLGGENEENDVGTILERGGGSGDFPMFQTASGKPVTAKQDSFRKAVAILEGEDMTNEGDLGCGAFPIFQTGSGKLVSVKQDSFRKAVAVLEGEDMKKDYEESLEGAGGSHISMFHNGQVKVLNVARSSVQKATAVLAKEDVEKDTPILEGRWGNDDFPMFRAGKGKPVNVSQSSITKAAAILERVDTEKASLDNLQGCEDNGDASVFHIGLRSSISLKHSLAKKAMSVLQYKDNMEKDELHKYNINGQLFQTSSVEAVNVSSAGLSRATALLGLERNDLASAQSFGHSEDQLGNLVLGDACQIPQGSEVPTFGAKSLEGLRARPPIMFQTARGRSVSISSNALQRARSLLGDSDLGVLQNDIKASHPLTFDPKDKKSFDGISRNKENITFDPFQDIPASKNVLTNLSYFLPVHDADQLNANGTLLKSRNCPSCKTIPMLNPQHKGLYTNNVISTVKMTQQSRIPSGPLVEISNLIGVDNGNMDRFTTEKRRLGRRNSISPFKRPRTSRFMTPLNSSSSFFSTGSSELSTIHEGCRQTRLSTRYPFHQNRKNMKEFFGGPPHNNPMCDIPDEVKRINADNAAKFEFHGASSCAGIGSEAFQHMLLQSGGSLSSATKEWVANHYKYIVWKLACLERCYPAVAGGKYLTVSNVLEELKYRYEREVNYGHRSTIKKILEGDASPASAMILCVSAIRSHSDHAAKVELTDGWYPLDAVLDVSLSKQLQAGKLFVGQKLRVWGAALCGWVGPISFLEASNTVSLLIHINGTFRATWDEPLGFCKGPGPPLAFRCIKSYGGIVPMTLVGVTRVYPLLYKERFPNGGSVVRSERMERKALQLCQQRRSKIVEDIMSEQQEHFENINDSDEGAKICKILESAAEPEVIMAEMSSEQLVSFSSYQAKKNAIRQSNVNKKIEKALEDSGLSSRDITPFMKVRVVGLTSKSSNRKGRPREGLITIWNPTEKHKIDLVEGQIYSVTGLTPLNHASDILHLRARGSSTVWRPLPSTDTKNFEPFFCPRKAVLLSNLGEVPLASEFDVAAVIVHVGEVYLSESQKKQWIFMTDGSGSTSEIQFEEMYNRLLAVSFCSPTTDNDSSAIFTNTLSGTTVGLCNLIKQPRDQINHFWVAEATENSTCSISYNLPSSSHLKEAAVSAEKWAKMSYSTIQKMRKRVLCVVGGRAS</sequence>
<dbReference type="FunFam" id="2.40.50.140:FF:000262">
    <property type="entry name" value="Protein BREAST CANCER SUSCEPTIBILITY 2 homolog B"/>
    <property type="match status" value="1"/>
</dbReference>
<dbReference type="OrthoDB" id="21095at2759"/>
<feature type="compositionally biased region" description="Pro residues" evidence="6">
    <location>
        <begin position="25"/>
        <end position="36"/>
    </location>
</feature>
<keyword evidence="3" id="KW-0238">DNA-binding</keyword>
<dbReference type="InterPro" id="IPR015525">
    <property type="entry name" value="BRCA2"/>
</dbReference>
<keyword evidence="5" id="KW-0234">DNA repair</keyword>
<reference evidence="9" key="2">
    <citation type="submission" date="2025-08" db="UniProtKB">
        <authorList>
            <consortium name="RefSeq"/>
        </authorList>
    </citation>
    <scope>IDENTIFICATION</scope>
    <source>
        <tissue evidence="9">Leaf</tissue>
    </source>
</reference>
<dbReference type="GO" id="GO:0006355">
    <property type="term" value="P:regulation of DNA-templated transcription"/>
    <property type="evidence" value="ECO:0007669"/>
    <property type="project" value="TreeGrafter"/>
</dbReference>
<dbReference type="InterPro" id="IPR015205">
    <property type="entry name" value="Tower_dom"/>
</dbReference>
<evidence type="ECO:0000256" key="5">
    <source>
        <dbReference type="ARBA" id="ARBA00023204"/>
    </source>
</evidence>